<dbReference type="EMBL" id="CAUYUJ010022118">
    <property type="protein sequence ID" value="CAK0909043.1"/>
    <property type="molecule type" value="Genomic_DNA"/>
</dbReference>
<accession>A0ABN9Y8N9</accession>
<feature type="compositionally biased region" description="Basic and acidic residues" evidence="1">
    <location>
        <begin position="101"/>
        <end position="117"/>
    </location>
</feature>
<name>A0ABN9Y8N9_9DINO</name>
<feature type="compositionally biased region" description="Basic residues" evidence="1">
    <location>
        <begin position="122"/>
        <end position="131"/>
    </location>
</feature>
<gene>
    <name evidence="2" type="ORF">PCOR1329_LOCUS83556</name>
</gene>
<feature type="compositionally biased region" description="Low complexity" evidence="1">
    <location>
        <begin position="16"/>
        <end position="25"/>
    </location>
</feature>
<evidence type="ECO:0000313" key="3">
    <source>
        <dbReference type="Proteomes" id="UP001189429"/>
    </source>
</evidence>
<reference evidence="2" key="1">
    <citation type="submission" date="2023-10" db="EMBL/GenBank/DDBJ databases">
        <authorList>
            <person name="Chen Y."/>
            <person name="Shah S."/>
            <person name="Dougan E. K."/>
            <person name="Thang M."/>
            <person name="Chan C."/>
        </authorList>
    </citation>
    <scope>NUCLEOTIDE SEQUENCE [LARGE SCALE GENOMIC DNA]</scope>
</reference>
<dbReference type="Proteomes" id="UP001189429">
    <property type="component" value="Unassembled WGS sequence"/>
</dbReference>
<evidence type="ECO:0000313" key="2">
    <source>
        <dbReference type="EMBL" id="CAK0909043.1"/>
    </source>
</evidence>
<evidence type="ECO:0000256" key="1">
    <source>
        <dbReference type="SAM" id="MobiDB-lite"/>
    </source>
</evidence>
<organism evidence="2 3">
    <name type="scientific">Prorocentrum cordatum</name>
    <dbReference type="NCBI Taxonomy" id="2364126"/>
    <lineage>
        <taxon>Eukaryota</taxon>
        <taxon>Sar</taxon>
        <taxon>Alveolata</taxon>
        <taxon>Dinophyceae</taxon>
        <taxon>Prorocentrales</taxon>
        <taxon>Prorocentraceae</taxon>
        <taxon>Prorocentrum</taxon>
    </lineage>
</organism>
<protein>
    <submittedName>
        <fullName evidence="2">Uncharacterized protein</fullName>
    </submittedName>
</protein>
<sequence length="158" mass="16250">MSVGGAWLRRITEATRASSSVARGRPAGGGGGRGRVREDPRTGGPGDGLPGSSGGAPGCLPALTGVRKQLSRRSAARSPCARAPGRPGDGDAKCVMALVPEEGKEEAAAGQEGERARPGSGNRRRGARSNRARSIPARVRCWAKSSSEVLRTGEVFFC</sequence>
<proteinExistence type="predicted"/>
<comment type="caution">
    <text evidence="2">The sequence shown here is derived from an EMBL/GenBank/DDBJ whole genome shotgun (WGS) entry which is preliminary data.</text>
</comment>
<feature type="compositionally biased region" description="Gly residues" evidence="1">
    <location>
        <begin position="43"/>
        <end position="57"/>
    </location>
</feature>
<keyword evidence="3" id="KW-1185">Reference proteome</keyword>
<feature type="region of interest" description="Disordered" evidence="1">
    <location>
        <begin position="1"/>
        <end position="134"/>
    </location>
</feature>
<feature type="compositionally biased region" description="Low complexity" evidence="1">
    <location>
        <begin position="76"/>
        <end position="86"/>
    </location>
</feature>